<evidence type="ECO:0000313" key="2">
    <source>
        <dbReference type="Proteomes" id="UP000664203"/>
    </source>
</evidence>
<keyword evidence="2" id="KW-1185">Reference proteome</keyword>
<comment type="caution">
    <text evidence="1">The sequence shown here is derived from an EMBL/GenBank/DDBJ whole genome shotgun (WGS) entry which is preliminary data.</text>
</comment>
<dbReference type="OrthoDB" id="10512195at2759"/>
<name>A0A8H3FZ80_9LECA</name>
<dbReference type="AlphaFoldDB" id="A0A8H3FZ80"/>
<protein>
    <submittedName>
        <fullName evidence="1">Uncharacterized protein</fullName>
    </submittedName>
</protein>
<gene>
    <name evidence="1" type="ORF">ALECFALPRED_005080</name>
</gene>
<dbReference type="EMBL" id="CAJPDR010000310">
    <property type="protein sequence ID" value="CAF9931697.1"/>
    <property type="molecule type" value="Genomic_DNA"/>
</dbReference>
<accession>A0A8H3FZ80</accession>
<organism evidence="1 2">
    <name type="scientific">Alectoria fallacina</name>
    <dbReference type="NCBI Taxonomy" id="1903189"/>
    <lineage>
        <taxon>Eukaryota</taxon>
        <taxon>Fungi</taxon>
        <taxon>Dikarya</taxon>
        <taxon>Ascomycota</taxon>
        <taxon>Pezizomycotina</taxon>
        <taxon>Lecanoromycetes</taxon>
        <taxon>OSLEUM clade</taxon>
        <taxon>Lecanoromycetidae</taxon>
        <taxon>Lecanorales</taxon>
        <taxon>Lecanorineae</taxon>
        <taxon>Parmeliaceae</taxon>
        <taxon>Alectoria</taxon>
    </lineage>
</organism>
<reference evidence="1" key="1">
    <citation type="submission" date="2021-03" db="EMBL/GenBank/DDBJ databases">
        <authorList>
            <person name="Tagirdzhanova G."/>
        </authorList>
    </citation>
    <scope>NUCLEOTIDE SEQUENCE</scope>
</reference>
<proteinExistence type="predicted"/>
<sequence length="93" mass="11160">MRVIRLQRPEEEWKIQYACFYKTDYREGKGGVELSFDDIVIQRQLLMIDSRALGLEKVQERFVEVEINAVLEKRMPWEMQDMMEKFGDLSLGR</sequence>
<dbReference type="Proteomes" id="UP000664203">
    <property type="component" value="Unassembled WGS sequence"/>
</dbReference>
<evidence type="ECO:0000313" key="1">
    <source>
        <dbReference type="EMBL" id="CAF9931697.1"/>
    </source>
</evidence>